<proteinExistence type="predicted"/>
<feature type="region of interest" description="Disordered" evidence="1">
    <location>
        <begin position="29"/>
        <end position="53"/>
    </location>
</feature>
<dbReference type="AlphaFoldDB" id="A0A5K3F4X2"/>
<organism evidence="2">
    <name type="scientific">Mesocestoides corti</name>
    <name type="common">Flatworm</name>
    <dbReference type="NCBI Taxonomy" id="53468"/>
    <lineage>
        <taxon>Eukaryota</taxon>
        <taxon>Metazoa</taxon>
        <taxon>Spiralia</taxon>
        <taxon>Lophotrochozoa</taxon>
        <taxon>Platyhelminthes</taxon>
        <taxon>Cestoda</taxon>
        <taxon>Eucestoda</taxon>
        <taxon>Cyclophyllidea</taxon>
        <taxon>Mesocestoididae</taxon>
        <taxon>Mesocestoides</taxon>
    </lineage>
</organism>
<accession>A0A5K3F4X2</accession>
<evidence type="ECO:0000256" key="1">
    <source>
        <dbReference type="SAM" id="MobiDB-lite"/>
    </source>
</evidence>
<feature type="compositionally biased region" description="Polar residues" evidence="1">
    <location>
        <begin position="39"/>
        <end position="53"/>
    </location>
</feature>
<protein>
    <submittedName>
        <fullName evidence="2">Uncharacterized protein</fullName>
    </submittedName>
</protein>
<evidence type="ECO:0000313" key="2">
    <source>
        <dbReference type="WBParaSite" id="MCU_005528-RA"/>
    </source>
</evidence>
<sequence length="53" mass="5932">SFDRNLEHPSPCIKKAGTTEQALLTNHKAKPNVRHHPSESATLAEQFILHSSR</sequence>
<name>A0A5K3F4X2_MESCO</name>
<dbReference type="WBParaSite" id="MCU_005528-RA">
    <property type="protein sequence ID" value="MCU_005528-RA"/>
    <property type="gene ID" value="MCU_005528"/>
</dbReference>
<reference evidence="2" key="1">
    <citation type="submission" date="2019-11" db="UniProtKB">
        <authorList>
            <consortium name="WormBaseParasite"/>
        </authorList>
    </citation>
    <scope>IDENTIFICATION</scope>
</reference>